<feature type="repeat" description="ANK" evidence="3">
    <location>
        <begin position="680"/>
        <end position="712"/>
    </location>
</feature>
<reference evidence="5 6" key="1">
    <citation type="submission" date="2016-03" db="EMBL/GenBank/DDBJ databases">
        <title>Comparative genomics of Pseudogymnoascus destructans, the fungus causing white-nose syndrome of bats.</title>
        <authorList>
            <person name="Palmer J.M."/>
            <person name="Drees K.P."/>
            <person name="Foster J.T."/>
            <person name="Lindner D.L."/>
        </authorList>
    </citation>
    <scope>NUCLEOTIDE SEQUENCE [LARGE SCALE GENOMIC DNA]</scope>
    <source>
        <strain evidence="5 6">UAMH 10579</strain>
    </source>
</reference>
<dbReference type="PANTHER" id="PTHR24171:SF9">
    <property type="entry name" value="ANKYRIN REPEAT DOMAIN-CONTAINING PROTEIN 39"/>
    <property type="match status" value="1"/>
</dbReference>
<dbReference type="OrthoDB" id="3536807at2759"/>
<feature type="repeat" description="ANK" evidence="3">
    <location>
        <begin position="713"/>
        <end position="745"/>
    </location>
</feature>
<dbReference type="Pfam" id="PF22939">
    <property type="entry name" value="WHD_GPIID"/>
    <property type="match status" value="1"/>
</dbReference>
<dbReference type="SMART" id="SM00248">
    <property type="entry name" value="ANK"/>
    <property type="match status" value="13"/>
</dbReference>
<evidence type="ECO:0000259" key="4">
    <source>
        <dbReference type="Pfam" id="PF22939"/>
    </source>
</evidence>
<dbReference type="PRINTS" id="PR01415">
    <property type="entry name" value="ANKYRIN"/>
</dbReference>
<accession>A0A1B8GW18</accession>
<dbReference type="SUPFAM" id="SSF48403">
    <property type="entry name" value="Ankyrin repeat"/>
    <property type="match status" value="2"/>
</dbReference>
<dbReference type="GeneID" id="28835124"/>
<dbReference type="PANTHER" id="PTHR24171">
    <property type="entry name" value="ANKYRIN REPEAT DOMAIN-CONTAINING PROTEIN 39-RELATED"/>
    <property type="match status" value="1"/>
</dbReference>
<protein>
    <recommendedName>
        <fullName evidence="4">GPI inositol-deacylase winged helix domain-containing protein</fullName>
    </recommendedName>
</protein>
<dbReference type="Proteomes" id="UP000091956">
    <property type="component" value="Unassembled WGS sequence"/>
</dbReference>
<dbReference type="AlphaFoldDB" id="A0A1B8GW18"/>
<keyword evidence="6" id="KW-1185">Reference proteome</keyword>
<dbReference type="InterPro" id="IPR002110">
    <property type="entry name" value="Ankyrin_rpt"/>
</dbReference>
<dbReference type="STRING" id="342668.A0A1B8GW18"/>
<dbReference type="EMBL" id="KV460210">
    <property type="protein sequence ID" value="OBU00043.1"/>
    <property type="molecule type" value="Genomic_DNA"/>
</dbReference>
<feature type="domain" description="GPI inositol-deacylase winged helix" evidence="4">
    <location>
        <begin position="178"/>
        <end position="271"/>
    </location>
</feature>
<feature type="repeat" description="ANK" evidence="3">
    <location>
        <begin position="515"/>
        <end position="547"/>
    </location>
</feature>
<feature type="repeat" description="ANK" evidence="3">
    <location>
        <begin position="483"/>
        <end position="515"/>
    </location>
</feature>
<keyword evidence="2 3" id="KW-0040">ANK repeat</keyword>
<dbReference type="Gene3D" id="1.25.40.20">
    <property type="entry name" value="Ankyrin repeat-containing domain"/>
    <property type="match status" value="4"/>
</dbReference>
<gene>
    <name evidence="5" type="ORF">VE01_01738</name>
</gene>
<organism evidence="5 6">
    <name type="scientific">Pseudogymnoascus verrucosus</name>
    <dbReference type="NCBI Taxonomy" id="342668"/>
    <lineage>
        <taxon>Eukaryota</taxon>
        <taxon>Fungi</taxon>
        <taxon>Dikarya</taxon>
        <taxon>Ascomycota</taxon>
        <taxon>Pezizomycotina</taxon>
        <taxon>Leotiomycetes</taxon>
        <taxon>Thelebolales</taxon>
        <taxon>Thelebolaceae</taxon>
        <taxon>Pseudogymnoascus</taxon>
    </lineage>
</organism>
<feature type="repeat" description="ANK" evidence="3">
    <location>
        <begin position="746"/>
        <end position="778"/>
    </location>
</feature>
<dbReference type="PROSITE" id="PS50297">
    <property type="entry name" value="ANK_REP_REGION"/>
    <property type="match status" value="12"/>
</dbReference>
<keyword evidence="1" id="KW-0677">Repeat</keyword>
<feature type="repeat" description="ANK" evidence="3">
    <location>
        <begin position="581"/>
        <end position="613"/>
    </location>
</feature>
<proteinExistence type="predicted"/>
<feature type="repeat" description="ANK" evidence="3">
    <location>
        <begin position="418"/>
        <end position="450"/>
    </location>
</feature>
<feature type="repeat" description="ANK" evidence="3">
    <location>
        <begin position="451"/>
        <end position="483"/>
    </location>
</feature>
<dbReference type="PROSITE" id="PS50088">
    <property type="entry name" value="ANK_REPEAT"/>
    <property type="match status" value="12"/>
</dbReference>
<feature type="repeat" description="ANK" evidence="3">
    <location>
        <begin position="647"/>
        <end position="679"/>
    </location>
</feature>
<evidence type="ECO:0000313" key="5">
    <source>
        <dbReference type="EMBL" id="OBU00043.1"/>
    </source>
</evidence>
<evidence type="ECO:0000256" key="1">
    <source>
        <dbReference type="ARBA" id="ARBA00022737"/>
    </source>
</evidence>
<dbReference type="Pfam" id="PF00023">
    <property type="entry name" value="Ank"/>
    <property type="match status" value="1"/>
</dbReference>
<feature type="repeat" description="ANK" evidence="3">
    <location>
        <begin position="614"/>
        <end position="646"/>
    </location>
</feature>
<name>A0A1B8GW18_9PEZI</name>
<dbReference type="InterPro" id="IPR054471">
    <property type="entry name" value="GPIID_WHD"/>
</dbReference>
<dbReference type="Pfam" id="PF12796">
    <property type="entry name" value="Ank_2"/>
    <property type="match status" value="6"/>
</dbReference>
<dbReference type="InterPro" id="IPR036770">
    <property type="entry name" value="Ankyrin_rpt-contain_sf"/>
</dbReference>
<evidence type="ECO:0000256" key="2">
    <source>
        <dbReference type="ARBA" id="ARBA00023043"/>
    </source>
</evidence>
<dbReference type="RefSeq" id="XP_018133775.1">
    <property type="nucleotide sequence ID" value="XM_018271256.1"/>
</dbReference>
<sequence>MNLFKLIVSSLPNCTFVLDGLDECAWLEANPMATDGDGRTSFLTSLIDTIAKTTTRIMVVSRDEADIRSGIYSIHPSQGVYEHKISPVDVQSDVSLFSKSIVNKKLKNKDEMVRNNLSQRIVDRSNGMFLWVKMQEGNLRGGKSILQLQETIDETPTGLSHLYDRNWKKIIGLQQSDRTRALLILRWAAFAMRPLTVLEITEALLVMDDDGYDNILVNGLLDEIDEEYVNSEIKGLCESLVETRGASTKGSFASMTVHLAHFSVKQYLLHNMPTSSLLGNNISLQSSEAIQCNELAKTCLRYINFRDIWQQRVCSKDSVDSRPFRDYAATSWHRHLFPAGKNYTDVLSLVNRLFHPENINWQSWAAWFDSVEPLVPTKDLNETRSMSPLYYVSLLGIYDAVVYLTKELKLDLNYVGVGHRTPLYAASWKGNIDVVKVLLELGADVIVADSNGATPLKRASQHGHVKVVKVLLEHGANVTVAEEGETPLYIASYNGHVDVVKVLLDYRADVTIALRGWTPLSAASSGGHVDVVRVLLERGANTTITNSDGMTPLYLASIYGYVDVVKVLLEHGADVTVANITGWTLLNGASSRGHVDVVRVLLEHGANTTITNSNGMTPLYSASIYGYVDVVKVLLKHGADVTVADINGWTLLYLALSRGHINVVRVLLEHGANITITNSNGMTPLYLASLNGYVDIVKVLLEHGADVTVVNINGWTPLNAASNNGHVDVVRALLEYGADVTVANSDGLTPLNAALIYGYVDVVKVLLKHGADVTVANSDGLTPLHAALVNGYVDVVKVLLEHRADVTVVMDNGWTLIN</sequence>
<reference evidence="6" key="2">
    <citation type="journal article" date="2018" name="Nat. Commun.">
        <title>Extreme sensitivity to ultraviolet light in the fungal pathogen causing white-nose syndrome of bats.</title>
        <authorList>
            <person name="Palmer J.M."/>
            <person name="Drees K.P."/>
            <person name="Foster J.T."/>
            <person name="Lindner D.L."/>
        </authorList>
    </citation>
    <scope>NUCLEOTIDE SEQUENCE [LARGE SCALE GENOMIC DNA]</scope>
    <source>
        <strain evidence="6">UAMH 10579</strain>
    </source>
</reference>
<evidence type="ECO:0000313" key="6">
    <source>
        <dbReference type="Proteomes" id="UP000091956"/>
    </source>
</evidence>
<feature type="repeat" description="ANK" evidence="3">
    <location>
        <begin position="779"/>
        <end position="811"/>
    </location>
</feature>
<feature type="repeat" description="ANK" evidence="3">
    <location>
        <begin position="548"/>
        <end position="580"/>
    </location>
</feature>
<evidence type="ECO:0000256" key="3">
    <source>
        <dbReference type="PROSITE-ProRule" id="PRU00023"/>
    </source>
</evidence>